<feature type="transmembrane region" description="Helical" evidence="1">
    <location>
        <begin position="146"/>
        <end position="170"/>
    </location>
</feature>
<dbReference type="RefSeq" id="WP_125055234.1">
    <property type="nucleotide sequence ID" value="NZ_BHZD01000001.1"/>
</dbReference>
<dbReference type="Proteomes" id="UP000286746">
    <property type="component" value="Unassembled WGS sequence"/>
</dbReference>
<comment type="caution">
    <text evidence="2">The sequence shown here is derived from an EMBL/GenBank/DDBJ whole genome shotgun (WGS) entry which is preliminary data.</text>
</comment>
<feature type="transmembrane region" description="Helical" evidence="1">
    <location>
        <begin position="80"/>
        <end position="97"/>
    </location>
</feature>
<gene>
    <name evidence="2" type="ORF">GKJPGBOP_04034</name>
</gene>
<keyword evidence="3" id="KW-1185">Reference proteome</keyword>
<name>A0A401W4T7_STREY</name>
<keyword evidence="1" id="KW-0812">Transmembrane</keyword>
<evidence type="ECO:0000313" key="3">
    <source>
        <dbReference type="Proteomes" id="UP000286746"/>
    </source>
</evidence>
<organism evidence="2 3">
    <name type="scientific">Streptomyces paromomycinus</name>
    <name type="common">Streptomyces rimosus subsp. paromomycinus</name>
    <dbReference type="NCBI Taxonomy" id="92743"/>
    <lineage>
        <taxon>Bacteria</taxon>
        <taxon>Bacillati</taxon>
        <taxon>Actinomycetota</taxon>
        <taxon>Actinomycetes</taxon>
        <taxon>Kitasatosporales</taxon>
        <taxon>Streptomycetaceae</taxon>
        <taxon>Streptomyces</taxon>
    </lineage>
</organism>
<feature type="transmembrane region" description="Helical" evidence="1">
    <location>
        <begin position="50"/>
        <end position="68"/>
    </location>
</feature>
<dbReference type="EMBL" id="BHZD01000001">
    <property type="protein sequence ID" value="GCD44338.1"/>
    <property type="molecule type" value="Genomic_DNA"/>
</dbReference>
<keyword evidence="1" id="KW-1133">Transmembrane helix</keyword>
<evidence type="ECO:0000256" key="1">
    <source>
        <dbReference type="SAM" id="Phobius"/>
    </source>
</evidence>
<feature type="transmembrane region" description="Helical" evidence="1">
    <location>
        <begin position="118"/>
        <end position="140"/>
    </location>
</feature>
<keyword evidence="1" id="KW-0472">Membrane</keyword>
<dbReference type="PROSITE" id="PS51257">
    <property type="entry name" value="PROKAR_LIPOPROTEIN"/>
    <property type="match status" value="1"/>
</dbReference>
<proteinExistence type="predicted"/>
<feature type="transmembrane region" description="Helical" evidence="1">
    <location>
        <begin position="20"/>
        <end position="38"/>
    </location>
</feature>
<dbReference type="AlphaFoldDB" id="A0A401W4T7"/>
<reference evidence="2 3" key="1">
    <citation type="submission" date="2018-11" db="EMBL/GenBank/DDBJ databases">
        <title>Whole genome sequence of Streptomyces paromomycinus NBRC 15454(T).</title>
        <authorList>
            <person name="Komaki H."/>
            <person name="Tamura T."/>
        </authorList>
    </citation>
    <scope>NUCLEOTIDE SEQUENCE [LARGE SCALE GENOMIC DNA]</scope>
    <source>
        <strain evidence="2 3">NBRC 15454</strain>
    </source>
</reference>
<accession>A0A401W4T7</accession>
<evidence type="ECO:0000313" key="2">
    <source>
        <dbReference type="EMBL" id="GCD44338.1"/>
    </source>
</evidence>
<sequence length="196" mass="21458">MTFLRGFFPWIAYGAVAWASWQWAALLALVIGCAVLYADRAEGLSPSFRVLEYGSLVFFAGITVLAFVRPDSGLRTYDGALSSGWLALVTWGSMAARRPFTLAIARRKAPPEVWRTRLFLRINYVLSAAWAASFTFAAAGQALVTGYGLGLTAMISIHLSAFVIPLRFTASYPERARARFLEKAGGHPYVQEAQPA</sequence>
<protein>
    <submittedName>
        <fullName evidence="2">Uncharacterized protein</fullName>
    </submittedName>
</protein>